<evidence type="ECO:0000256" key="3">
    <source>
        <dbReference type="ARBA" id="ARBA00022741"/>
    </source>
</evidence>
<dbReference type="InterPro" id="IPR045851">
    <property type="entry name" value="AMP-bd_C_sf"/>
</dbReference>
<keyword evidence="2" id="KW-0436">Ligase</keyword>
<evidence type="ECO:0000259" key="10">
    <source>
        <dbReference type="Pfam" id="PF00501"/>
    </source>
</evidence>
<dbReference type="FunFam" id="3.30.300.30:FF:000002">
    <property type="entry name" value="Long-chain fatty acid transport protein 1"/>
    <property type="match status" value="1"/>
</dbReference>
<dbReference type="Gene3D" id="3.30.300.30">
    <property type="match status" value="1"/>
</dbReference>
<dbReference type="Pfam" id="PF13193">
    <property type="entry name" value="AMP-binding_C"/>
    <property type="match status" value="1"/>
</dbReference>
<evidence type="ECO:0000256" key="2">
    <source>
        <dbReference type="ARBA" id="ARBA00022598"/>
    </source>
</evidence>
<feature type="domain" description="AMP-binding enzyme C-terminal" evidence="11">
    <location>
        <begin position="542"/>
        <end position="620"/>
    </location>
</feature>
<evidence type="ECO:0000259" key="11">
    <source>
        <dbReference type="Pfam" id="PF13193"/>
    </source>
</evidence>
<dbReference type="GO" id="GO:0005886">
    <property type="term" value="C:plasma membrane"/>
    <property type="evidence" value="ECO:0007669"/>
    <property type="project" value="TreeGrafter"/>
</dbReference>
<reference evidence="12 13" key="1">
    <citation type="submission" date="2019-10" db="EMBL/GenBank/DDBJ databases">
        <title>Assembly and Annotation for the nematode Trichostrongylus colubriformis.</title>
        <authorList>
            <person name="Martin J."/>
        </authorList>
    </citation>
    <scope>NUCLEOTIDE SEQUENCE [LARGE SCALE GENOMIC DNA]</scope>
    <source>
        <strain evidence="12">G859</strain>
        <tissue evidence="12">Whole worm</tissue>
    </source>
</reference>
<dbReference type="InterPro" id="IPR000873">
    <property type="entry name" value="AMP-dep_synth/lig_dom"/>
</dbReference>
<dbReference type="Proteomes" id="UP001331761">
    <property type="component" value="Unassembled WGS sequence"/>
</dbReference>
<dbReference type="PANTHER" id="PTHR43107">
    <property type="entry name" value="LONG-CHAIN FATTY ACID TRANSPORT PROTEIN"/>
    <property type="match status" value="1"/>
</dbReference>
<dbReference type="Pfam" id="PF00501">
    <property type="entry name" value="AMP-binding"/>
    <property type="match status" value="1"/>
</dbReference>
<dbReference type="GO" id="GO:0005789">
    <property type="term" value="C:endoplasmic reticulum membrane"/>
    <property type="evidence" value="ECO:0007669"/>
    <property type="project" value="TreeGrafter"/>
</dbReference>
<dbReference type="EC" id="6.2.1.3" evidence="6"/>
<proteinExistence type="inferred from homology"/>
<keyword evidence="5" id="KW-0067">ATP-binding</keyword>
<keyword evidence="4" id="KW-0443">Lipid metabolism</keyword>
<dbReference type="InterPro" id="IPR020845">
    <property type="entry name" value="AMP-binding_CS"/>
</dbReference>
<evidence type="ECO:0000313" key="13">
    <source>
        <dbReference type="Proteomes" id="UP001331761"/>
    </source>
</evidence>
<dbReference type="FunFam" id="3.40.50.12780:FF:000146">
    <property type="entry name" value="Uncharacterized protein"/>
    <property type="match status" value="1"/>
</dbReference>
<evidence type="ECO:0000313" key="12">
    <source>
        <dbReference type="EMBL" id="KAK5974099.1"/>
    </source>
</evidence>
<evidence type="ECO:0000256" key="1">
    <source>
        <dbReference type="ARBA" id="ARBA00006432"/>
    </source>
</evidence>
<feature type="domain" description="AMP-dependent synthetase/ligase" evidence="10">
    <location>
        <begin position="104"/>
        <end position="452"/>
    </location>
</feature>
<evidence type="ECO:0000256" key="9">
    <source>
        <dbReference type="ARBA" id="ARBA00048666"/>
    </source>
</evidence>
<dbReference type="GO" id="GO:0004467">
    <property type="term" value="F:long-chain fatty acid-CoA ligase activity"/>
    <property type="evidence" value="ECO:0007669"/>
    <property type="project" value="UniProtKB-EC"/>
</dbReference>
<evidence type="ECO:0000256" key="7">
    <source>
        <dbReference type="ARBA" id="ARBA00036527"/>
    </source>
</evidence>
<protein>
    <recommendedName>
        <fullName evidence="6">long-chain-fatty-acid--CoA ligase</fullName>
        <ecNumber evidence="6">6.2.1.3</ecNumber>
    </recommendedName>
    <alternativeName>
        <fullName evidence="8">Long-chain-fatty-acid--CoA ligase</fullName>
    </alternativeName>
</protein>
<comment type="catalytic activity">
    <reaction evidence="9">
        <text>tetracosanoate + ATP + CoA = tetracosanoyl-CoA + AMP + diphosphate</text>
        <dbReference type="Rhea" id="RHEA:33639"/>
        <dbReference type="ChEBI" id="CHEBI:30616"/>
        <dbReference type="ChEBI" id="CHEBI:31014"/>
        <dbReference type="ChEBI" id="CHEBI:33019"/>
        <dbReference type="ChEBI" id="CHEBI:57287"/>
        <dbReference type="ChEBI" id="CHEBI:65052"/>
        <dbReference type="ChEBI" id="CHEBI:456215"/>
    </reaction>
    <physiologicalReaction direction="left-to-right" evidence="9">
        <dbReference type="Rhea" id="RHEA:33640"/>
    </physiologicalReaction>
</comment>
<sequence>MSTEDPPSNILPLKITVAHMPDTPSDALWRIAAFAFIMLLSGRDRWWIVFILYSIYRLTRTELFDRIRQTIRRDLSGIYLLIRVKLDIKRRLNANRPIHEVFLEKVRKHPQKLACIEVETGRQITYDELNRLTNRYANYFDSLGYKKGDVAALYMENCIDFFALWLGLSKIGVVSAFINSHLKLEPLAYSINVAKCRAIITCTALLPTLRQSVSHGSLNITDKDLFVSDGIADDAKSLSAEIRAVAETEPVSRNVHFQDVLCYVYTSGTTGNPKPAVIKHFRYYFMAMGAGKAFDIVGDDIVYITMPLYHSAAGIMGIGSVIVYGTTAVIRKKFSASNFWKDCVKYNCTASQYIGEICRYLLAQKPCEEETKHRVRLMWGNGLRAEIWNEFVSRFGIKRIGELYGSTEGNSNIVNIDNHVGSCGFFPIYPHIGGLYPVRLIKVDQETGELIRDAKGLCIPCRPGELGEMVGVIKKKDLLLKFEGYVDKGDTQKKIYRDVFAHGDQVFASGDILYWDKLGYLYFKDRRGDTFRWKGENVSTTEVESILQPVMSVVDATVYGVEVGKNEGRAGMAAIVLGDDVNVEEFMNEIAKKLRDNLASYAIPVFIRLCKEVDRTATFKLKKLDLQKQGFDLKLCKGDPVYYWNSSIKGYSLLDAQMQKDIETGVYNRI</sequence>
<evidence type="ECO:0000256" key="5">
    <source>
        <dbReference type="ARBA" id="ARBA00022840"/>
    </source>
</evidence>
<accession>A0AAN8IGP0</accession>
<keyword evidence="13" id="KW-1185">Reference proteome</keyword>
<dbReference type="SUPFAM" id="SSF56801">
    <property type="entry name" value="Acetyl-CoA synthetase-like"/>
    <property type="match status" value="1"/>
</dbReference>
<gene>
    <name evidence="12" type="ORF">GCK32_009035</name>
</gene>
<comment type="catalytic activity">
    <reaction evidence="7">
        <text>a very long-chain fatty acid + ATP + CoA = a very long-chain fatty acyl-CoA + AMP + diphosphate</text>
        <dbReference type="Rhea" id="RHEA:54536"/>
        <dbReference type="ChEBI" id="CHEBI:30616"/>
        <dbReference type="ChEBI" id="CHEBI:33019"/>
        <dbReference type="ChEBI" id="CHEBI:57287"/>
        <dbReference type="ChEBI" id="CHEBI:58950"/>
        <dbReference type="ChEBI" id="CHEBI:138261"/>
        <dbReference type="ChEBI" id="CHEBI:456215"/>
    </reaction>
    <physiologicalReaction direction="left-to-right" evidence="7">
        <dbReference type="Rhea" id="RHEA:54537"/>
    </physiologicalReaction>
</comment>
<dbReference type="GO" id="GO:0005324">
    <property type="term" value="F:long-chain fatty acid transmembrane transporter activity"/>
    <property type="evidence" value="ECO:0007669"/>
    <property type="project" value="TreeGrafter"/>
</dbReference>
<dbReference type="AlphaFoldDB" id="A0AAN8IGP0"/>
<dbReference type="NCBIfam" id="NF006134">
    <property type="entry name" value="PRK08279.1"/>
    <property type="match status" value="1"/>
</dbReference>
<keyword evidence="4" id="KW-0276">Fatty acid metabolism</keyword>
<dbReference type="Gene3D" id="3.40.50.12780">
    <property type="entry name" value="N-terminal domain of ligase-like"/>
    <property type="match status" value="1"/>
</dbReference>
<dbReference type="GO" id="GO:0044539">
    <property type="term" value="P:long-chain fatty acid import into cell"/>
    <property type="evidence" value="ECO:0007669"/>
    <property type="project" value="TreeGrafter"/>
</dbReference>
<organism evidence="12 13">
    <name type="scientific">Trichostrongylus colubriformis</name>
    <name type="common">Black scour worm</name>
    <dbReference type="NCBI Taxonomy" id="6319"/>
    <lineage>
        <taxon>Eukaryota</taxon>
        <taxon>Metazoa</taxon>
        <taxon>Ecdysozoa</taxon>
        <taxon>Nematoda</taxon>
        <taxon>Chromadorea</taxon>
        <taxon>Rhabditida</taxon>
        <taxon>Rhabditina</taxon>
        <taxon>Rhabditomorpha</taxon>
        <taxon>Strongyloidea</taxon>
        <taxon>Trichostrongylidae</taxon>
        <taxon>Trichostrongylus</taxon>
    </lineage>
</organism>
<dbReference type="EMBL" id="WIXE01014677">
    <property type="protein sequence ID" value="KAK5974099.1"/>
    <property type="molecule type" value="Genomic_DNA"/>
</dbReference>
<comment type="caution">
    <text evidence="12">The sequence shown here is derived from an EMBL/GenBank/DDBJ whole genome shotgun (WGS) entry which is preliminary data.</text>
</comment>
<dbReference type="InterPro" id="IPR025110">
    <property type="entry name" value="AMP-bd_C"/>
</dbReference>
<dbReference type="PROSITE" id="PS00455">
    <property type="entry name" value="AMP_BINDING"/>
    <property type="match status" value="1"/>
</dbReference>
<evidence type="ECO:0000256" key="4">
    <source>
        <dbReference type="ARBA" id="ARBA00022832"/>
    </source>
</evidence>
<dbReference type="PANTHER" id="PTHR43107:SF15">
    <property type="entry name" value="FATTY ACID TRANSPORT PROTEIN 3, ISOFORM A"/>
    <property type="match status" value="1"/>
</dbReference>
<comment type="similarity">
    <text evidence="1">Belongs to the ATP-dependent AMP-binding enzyme family.</text>
</comment>
<keyword evidence="3" id="KW-0547">Nucleotide-binding</keyword>
<evidence type="ECO:0000256" key="8">
    <source>
        <dbReference type="ARBA" id="ARBA00041297"/>
    </source>
</evidence>
<dbReference type="InterPro" id="IPR042099">
    <property type="entry name" value="ANL_N_sf"/>
</dbReference>
<dbReference type="GO" id="GO:0005524">
    <property type="term" value="F:ATP binding"/>
    <property type="evidence" value="ECO:0007669"/>
    <property type="project" value="UniProtKB-KW"/>
</dbReference>
<name>A0AAN8IGP0_TRICO</name>
<evidence type="ECO:0000256" key="6">
    <source>
        <dbReference type="ARBA" id="ARBA00026121"/>
    </source>
</evidence>